<dbReference type="InterPro" id="IPR015847">
    <property type="entry name" value="ExoRNase_PH_dom2"/>
</dbReference>
<dbReference type="SUPFAM" id="SSF55666">
    <property type="entry name" value="Ribonuclease PH domain 2-like"/>
    <property type="match status" value="1"/>
</dbReference>
<comment type="function">
    <text evidence="8">Phosphorolytic 3'-5' exoribonuclease that plays an important role in tRNA 3'-end maturation. Removes nucleotide residues following the 3'-CCA terminus of tRNAs; can also add nucleotides to the ends of RNA molecules by using nucleoside diphosphates as substrates, but this may not be physiologically important. Probably plays a role in initiation of 16S rRNA degradation (leading to ribosome degradation) during starvation.</text>
</comment>
<keyword evidence="2 8" id="KW-0698">rRNA processing</keyword>
<comment type="caution">
    <text evidence="11">The sequence shown here is derived from an EMBL/GenBank/DDBJ whole genome shotgun (WGS) entry which is preliminary data.</text>
</comment>
<evidence type="ECO:0000256" key="1">
    <source>
        <dbReference type="ARBA" id="ARBA00006678"/>
    </source>
</evidence>
<evidence type="ECO:0000259" key="10">
    <source>
        <dbReference type="Pfam" id="PF03725"/>
    </source>
</evidence>
<feature type="domain" description="Exoribonuclease phosphorolytic" evidence="9">
    <location>
        <begin position="10"/>
        <end position="139"/>
    </location>
</feature>
<dbReference type="InterPro" id="IPR002381">
    <property type="entry name" value="RNase_PH_bac-type"/>
</dbReference>
<keyword evidence="4 8" id="KW-0808">Transferase</keyword>
<dbReference type="GO" id="GO:0031125">
    <property type="term" value="P:rRNA 3'-end processing"/>
    <property type="evidence" value="ECO:0007669"/>
    <property type="project" value="UniProtKB-ARBA"/>
</dbReference>
<dbReference type="NCBIfam" id="TIGR01966">
    <property type="entry name" value="RNasePH"/>
    <property type="match status" value="1"/>
</dbReference>
<feature type="binding site" evidence="8">
    <location>
        <begin position="124"/>
        <end position="126"/>
    </location>
    <ligand>
        <name>phosphate</name>
        <dbReference type="ChEBI" id="CHEBI:43474"/>
        <note>substrate</note>
    </ligand>
</feature>
<gene>
    <name evidence="8 11" type="primary">rph</name>
    <name evidence="11" type="ORF">IEO70_08435</name>
</gene>
<dbReference type="InterPro" id="IPR020568">
    <property type="entry name" value="Ribosomal_Su5_D2-typ_SF"/>
</dbReference>
<keyword evidence="3 8" id="KW-0820">tRNA-binding</keyword>
<reference evidence="11" key="1">
    <citation type="submission" date="2020-09" db="EMBL/GenBank/DDBJ databases">
        <title>Bacillus faecalis sp. nov., a moderately halophilic bacterium isolated from cow faeces.</title>
        <authorList>
            <person name="Jiang L."/>
            <person name="Lee J."/>
        </authorList>
    </citation>
    <scope>NUCLEOTIDE SEQUENCE</scope>
    <source>
        <strain evidence="11">AGMB 02131</strain>
    </source>
</reference>
<dbReference type="PANTHER" id="PTHR11953">
    <property type="entry name" value="EXOSOME COMPLEX COMPONENT"/>
    <property type="match status" value="1"/>
</dbReference>
<evidence type="ECO:0000313" key="12">
    <source>
        <dbReference type="Proteomes" id="UP000602076"/>
    </source>
</evidence>
<dbReference type="CDD" id="cd11362">
    <property type="entry name" value="RNase_PH_bact"/>
    <property type="match status" value="1"/>
</dbReference>
<dbReference type="GO" id="GO:0000175">
    <property type="term" value="F:3'-5'-RNA exonuclease activity"/>
    <property type="evidence" value="ECO:0007669"/>
    <property type="project" value="UniProtKB-UniRule"/>
</dbReference>
<comment type="similarity">
    <text evidence="1 8">Belongs to the RNase PH family.</text>
</comment>
<evidence type="ECO:0000256" key="8">
    <source>
        <dbReference type="HAMAP-Rule" id="MF_00564"/>
    </source>
</evidence>
<dbReference type="InterPro" id="IPR001247">
    <property type="entry name" value="ExoRNase_PH_dom1"/>
</dbReference>
<dbReference type="InterPro" id="IPR050080">
    <property type="entry name" value="RNase_PH"/>
</dbReference>
<dbReference type="Proteomes" id="UP000602076">
    <property type="component" value="Unassembled WGS sequence"/>
</dbReference>
<evidence type="ECO:0000256" key="6">
    <source>
        <dbReference type="ARBA" id="ARBA00022695"/>
    </source>
</evidence>
<dbReference type="SUPFAM" id="SSF54211">
    <property type="entry name" value="Ribosomal protein S5 domain 2-like"/>
    <property type="match status" value="1"/>
</dbReference>
<feature type="domain" description="Exoribonuclease phosphorolytic" evidence="10">
    <location>
        <begin position="157"/>
        <end position="224"/>
    </location>
</feature>
<dbReference type="GO" id="GO:0016075">
    <property type="term" value="P:rRNA catabolic process"/>
    <property type="evidence" value="ECO:0007669"/>
    <property type="project" value="UniProtKB-UniRule"/>
</dbReference>
<evidence type="ECO:0000256" key="3">
    <source>
        <dbReference type="ARBA" id="ARBA00022555"/>
    </source>
</evidence>
<dbReference type="PANTHER" id="PTHR11953:SF0">
    <property type="entry name" value="EXOSOME COMPLEX COMPONENT RRP41"/>
    <property type="match status" value="1"/>
</dbReference>
<dbReference type="Pfam" id="PF03725">
    <property type="entry name" value="RNase_PH_C"/>
    <property type="match status" value="1"/>
</dbReference>
<dbReference type="GO" id="GO:0000049">
    <property type="term" value="F:tRNA binding"/>
    <property type="evidence" value="ECO:0007669"/>
    <property type="project" value="UniProtKB-UniRule"/>
</dbReference>
<dbReference type="EC" id="2.7.7.56" evidence="8"/>
<evidence type="ECO:0000313" key="11">
    <source>
        <dbReference type="EMBL" id="MBD3108393.1"/>
    </source>
</evidence>
<dbReference type="HAMAP" id="MF_00564">
    <property type="entry name" value="RNase_PH"/>
    <property type="match status" value="1"/>
</dbReference>
<keyword evidence="12" id="KW-1185">Reference proteome</keyword>
<dbReference type="InterPro" id="IPR036345">
    <property type="entry name" value="ExoRNase_PH_dom2_sf"/>
</dbReference>
<comment type="subunit">
    <text evidence="8">Homohexameric ring arranged as a trimer of dimers.</text>
</comment>
<sequence length="251" mass="27397">MRHDGRVNNQLRPIQIETGYIKHPAGSVLITVGDTKVICTATIDDRVPPFMRGQGKGWVTAEYSMLPAATEQRNIREAAKGKITGRTMEIQRLIGRALRAVVDLEAMGERTVWVDCDVIQADGGTRTASITGAFVAMTLAFEKMYKEKNLSVFPVKDYLAATSVGMIESHGAVLDLNYVEDSQALVDMNVIMTGNGEFVELQGTGEEATFTYSQLQEMLGLASEGMKELFAIQKDALKETAQLIQNGGSSK</sequence>
<keyword evidence="7" id="KW-0694">RNA-binding</keyword>
<evidence type="ECO:0000256" key="5">
    <source>
        <dbReference type="ARBA" id="ARBA00022694"/>
    </source>
</evidence>
<keyword evidence="5 8" id="KW-0819">tRNA processing</keyword>
<accession>A0A927CV61</accession>
<keyword evidence="6 8" id="KW-0548">Nucleotidyltransferase</keyword>
<evidence type="ECO:0000256" key="2">
    <source>
        <dbReference type="ARBA" id="ARBA00022552"/>
    </source>
</evidence>
<dbReference type="FunFam" id="3.30.230.70:FF:000003">
    <property type="entry name" value="Ribonuclease PH"/>
    <property type="match status" value="1"/>
</dbReference>
<dbReference type="PROSITE" id="PS01277">
    <property type="entry name" value="RIBONUCLEASE_PH"/>
    <property type="match status" value="1"/>
</dbReference>
<evidence type="ECO:0000256" key="4">
    <source>
        <dbReference type="ARBA" id="ARBA00022679"/>
    </source>
</evidence>
<comment type="catalytic activity">
    <reaction evidence="8">
        <text>tRNA(n+1) + phosphate = tRNA(n) + a ribonucleoside 5'-diphosphate</text>
        <dbReference type="Rhea" id="RHEA:10628"/>
        <dbReference type="Rhea" id="RHEA-COMP:17343"/>
        <dbReference type="Rhea" id="RHEA-COMP:17344"/>
        <dbReference type="ChEBI" id="CHEBI:43474"/>
        <dbReference type="ChEBI" id="CHEBI:57930"/>
        <dbReference type="ChEBI" id="CHEBI:173114"/>
        <dbReference type="EC" id="2.7.7.56"/>
    </reaction>
</comment>
<proteinExistence type="inferred from homology"/>
<dbReference type="GO" id="GO:0008033">
    <property type="term" value="P:tRNA processing"/>
    <property type="evidence" value="ECO:0007669"/>
    <property type="project" value="UniProtKB-UniRule"/>
</dbReference>
<dbReference type="EMBL" id="JACXSI010000017">
    <property type="protein sequence ID" value="MBD3108393.1"/>
    <property type="molecule type" value="Genomic_DNA"/>
</dbReference>
<dbReference type="GO" id="GO:0009022">
    <property type="term" value="F:tRNA nucleotidyltransferase activity"/>
    <property type="evidence" value="ECO:0007669"/>
    <property type="project" value="UniProtKB-UniRule"/>
</dbReference>
<dbReference type="InterPro" id="IPR027408">
    <property type="entry name" value="PNPase/RNase_PH_dom_sf"/>
</dbReference>
<dbReference type="Pfam" id="PF01138">
    <property type="entry name" value="RNase_PH"/>
    <property type="match status" value="1"/>
</dbReference>
<evidence type="ECO:0000259" key="9">
    <source>
        <dbReference type="Pfam" id="PF01138"/>
    </source>
</evidence>
<evidence type="ECO:0000256" key="7">
    <source>
        <dbReference type="ARBA" id="ARBA00022884"/>
    </source>
</evidence>
<dbReference type="AlphaFoldDB" id="A0A927CV61"/>
<protein>
    <recommendedName>
        <fullName evidence="8">Ribonuclease PH</fullName>
        <shortName evidence="8">RNase PH</shortName>
        <ecNumber evidence="8">2.7.7.56</ecNumber>
    </recommendedName>
    <alternativeName>
        <fullName evidence="8">tRNA nucleotidyltransferase</fullName>
    </alternativeName>
</protein>
<dbReference type="RefSeq" id="WP_190997936.1">
    <property type="nucleotide sequence ID" value="NZ_JACXSI010000017.1"/>
</dbReference>
<organism evidence="11 12">
    <name type="scientific">Peribacillus faecalis</name>
    <dbReference type="NCBI Taxonomy" id="2772559"/>
    <lineage>
        <taxon>Bacteria</taxon>
        <taxon>Bacillati</taxon>
        <taxon>Bacillota</taxon>
        <taxon>Bacilli</taxon>
        <taxon>Bacillales</taxon>
        <taxon>Bacillaceae</taxon>
        <taxon>Peribacillus</taxon>
    </lineage>
</organism>
<dbReference type="Gene3D" id="3.30.230.70">
    <property type="entry name" value="GHMP Kinase, N-terminal domain"/>
    <property type="match status" value="1"/>
</dbReference>
<feature type="binding site" evidence="8">
    <location>
        <position position="86"/>
    </location>
    <ligand>
        <name>phosphate</name>
        <dbReference type="ChEBI" id="CHEBI:43474"/>
        <note>substrate</note>
    </ligand>
</feature>
<dbReference type="InterPro" id="IPR018336">
    <property type="entry name" value="RNase_PH_CS"/>
</dbReference>
<name>A0A927CV61_9BACI</name>